<dbReference type="InterPro" id="IPR051395">
    <property type="entry name" value="Cytochrome_c_Peroxidase/MauG"/>
</dbReference>
<dbReference type="OrthoDB" id="9805202at2"/>
<evidence type="ECO:0000256" key="1">
    <source>
        <dbReference type="ARBA" id="ARBA00004418"/>
    </source>
</evidence>
<dbReference type="GO" id="GO:0046872">
    <property type="term" value="F:metal ion binding"/>
    <property type="evidence" value="ECO:0007669"/>
    <property type="project" value="UniProtKB-KW"/>
</dbReference>
<evidence type="ECO:0000256" key="7">
    <source>
        <dbReference type="ARBA" id="ARBA00023004"/>
    </source>
</evidence>
<proteinExistence type="predicted"/>
<feature type="binding site" description="covalent" evidence="8">
    <location>
        <position position="76"/>
    </location>
    <ligand>
        <name>heme c</name>
        <dbReference type="ChEBI" id="CHEBI:61717"/>
        <label>1</label>
    </ligand>
</feature>
<evidence type="ECO:0000313" key="12">
    <source>
        <dbReference type="EMBL" id="TKT85694.1"/>
    </source>
</evidence>
<feature type="chain" id="PRO_5020461855" evidence="10">
    <location>
        <begin position="22"/>
        <end position="349"/>
    </location>
</feature>
<dbReference type="GO" id="GO:0004130">
    <property type="term" value="F:cytochrome-c peroxidase activity"/>
    <property type="evidence" value="ECO:0007669"/>
    <property type="project" value="TreeGrafter"/>
</dbReference>
<dbReference type="EMBL" id="SZVO01000029">
    <property type="protein sequence ID" value="TKT85694.1"/>
    <property type="molecule type" value="Genomic_DNA"/>
</dbReference>
<feature type="binding site" description="covalent" evidence="8">
    <location>
        <position position="221"/>
    </location>
    <ligand>
        <name>heme c</name>
        <dbReference type="ChEBI" id="CHEBI:61717"/>
        <label>2</label>
    </ligand>
</feature>
<dbReference type="SUPFAM" id="SSF46626">
    <property type="entry name" value="Cytochrome c"/>
    <property type="match status" value="2"/>
</dbReference>
<keyword evidence="2 8" id="KW-0349">Heme</keyword>
<feature type="binding site" description="covalent" evidence="8">
    <location>
        <position position="224"/>
    </location>
    <ligand>
        <name>heme c</name>
        <dbReference type="ChEBI" id="CHEBI:61717"/>
        <label>2</label>
    </ligand>
</feature>
<evidence type="ECO:0000256" key="5">
    <source>
        <dbReference type="ARBA" id="ARBA00022764"/>
    </source>
</evidence>
<evidence type="ECO:0000256" key="9">
    <source>
        <dbReference type="PIRSR" id="PIRSR000294-2"/>
    </source>
</evidence>
<reference evidence="12 13" key="1">
    <citation type="submission" date="2019-05" db="EMBL/GenBank/DDBJ databases">
        <title>Dyadobacter AR-3-8 sp. nov., isolated from arctic soil.</title>
        <authorList>
            <person name="Chaudhary D.K."/>
        </authorList>
    </citation>
    <scope>NUCLEOTIDE SEQUENCE [LARGE SCALE GENOMIC DNA]</scope>
    <source>
        <strain evidence="12 13">AR-3-8</strain>
    </source>
</reference>
<keyword evidence="3 9" id="KW-0479">Metal-binding</keyword>
<evidence type="ECO:0000256" key="6">
    <source>
        <dbReference type="ARBA" id="ARBA00023002"/>
    </source>
</evidence>
<comment type="caution">
    <text evidence="12">The sequence shown here is derived from an EMBL/GenBank/DDBJ whole genome shotgun (WGS) entry which is preliminary data.</text>
</comment>
<sequence>MNHWKATILAAILINILPACSRNENVSEPQVFHLAVPEHFPQPAADTENPATSEGVALGKELFFDTRLSADNNISCASCHLQSKAFSDGVALSSAGVSHTTLLRHTPALFNLAWADNGLFWDGGSSNLESQAFGPLTAHDEMGQDLLQLVAELNAVPLYVKRFKTVFNEEIKPQNIVKALAQFERSLISANSKYDNYKLGKSGATLSPLELKGMELVRSKCQGCHAGELFTDFSYHNNGIDSDFTNTDHEGIYQGRYRISYDVSDLGSFKTPSLRNLALTAPYMHDGRFATLQVVIDHYSENIRYSQTLDPLLTQKGMKLSKEEKEAILAFLSTLTDYTFTGNPVFSKP</sequence>
<evidence type="ECO:0000256" key="2">
    <source>
        <dbReference type="ARBA" id="ARBA00022617"/>
    </source>
</evidence>
<dbReference type="GO" id="GO:0020037">
    <property type="term" value="F:heme binding"/>
    <property type="evidence" value="ECO:0007669"/>
    <property type="project" value="InterPro"/>
</dbReference>
<dbReference type="InterPro" id="IPR009056">
    <property type="entry name" value="Cyt_c-like_dom"/>
</dbReference>
<feature type="domain" description="Cytochrome c" evidence="11">
    <location>
        <begin position="208"/>
        <end position="336"/>
    </location>
</feature>
<dbReference type="AlphaFoldDB" id="A0A4U6CWG9"/>
<name>A0A4U6CWG9_9BACT</name>
<comment type="subcellular location">
    <subcellularLocation>
        <location evidence="1">Periplasm</location>
    </subcellularLocation>
</comment>
<evidence type="ECO:0000256" key="4">
    <source>
        <dbReference type="ARBA" id="ARBA00022729"/>
    </source>
</evidence>
<dbReference type="PANTHER" id="PTHR30600:SF10">
    <property type="entry name" value="BLL6722 PROTEIN"/>
    <property type="match status" value="1"/>
</dbReference>
<dbReference type="Gene3D" id="1.10.760.10">
    <property type="entry name" value="Cytochrome c-like domain"/>
    <property type="match status" value="2"/>
</dbReference>
<dbReference type="Proteomes" id="UP000304900">
    <property type="component" value="Unassembled WGS sequence"/>
</dbReference>
<dbReference type="InterPro" id="IPR026259">
    <property type="entry name" value="MauG/Cytc_peroxidase"/>
</dbReference>
<evidence type="ECO:0000259" key="11">
    <source>
        <dbReference type="PROSITE" id="PS51007"/>
    </source>
</evidence>
<dbReference type="RefSeq" id="WP_137344396.1">
    <property type="nucleotide sequence ID" value="NZ_BSQH01000015.1"/>
</dbReference>
<accession>A0A4U6CWG9</accession>
<dbReference type="InterPro" id="IPR004852">
    <property type="entry name" value="Di-haem_cyt_c_peroxidsae"/>
</dbReference>
<keyword evidence="4 10" id="KW-0732">Signal</keyword>
<comment type="cofactor">
    <cofactor evidence="8">
        <name>heme</name>
        <dbReference type="ChEBI" id="CHEBI:30413"/>
    </cofactor>
    <text evidence="8">Binds 2 heme groups.</text>
</comment>
<feature type="binding site" description="covalent" evidence="8">
    <location>
        <position position="79"/>
    </location>
    <ligand>
        <name>heme c</name>
        <dbReference type="ChEBI" id="CHEBI:61717"/>
        <label>1</label>
    </ligand>
</feature>
<keyword evidence="7 9" id="KW-0408">Iron</keyword>
<keyword evidence="6" id="KW-0560">Oxidoreductase</keyword>
<evidence type="ECO:0000313" key="13">
    <source>
        <dbReference type="Proteomes" id="UP000304900"/>
    </source>
</evidence>
<feature type="binding site" description="axial binding residue" evidence="9">
    <location>
        <position position="80"/>
    </location>
    <ligand>
        <name>heme c</name>
        <dbReference type="ChEBI" id="CHEBI:61717"/>
        <label>1</label>
    </ligand>
    <ligandPart>
        <name>Fe</name>
        <dbReference type="ChEBI" id="CHEBI:18248"/>
    </ligandPart>
</feature>
<dbReference type="PIRSF" id="PIRSF000294">
    <property type="entry name" value="Cytochrome-c_peroxidase"/>
    <property type="match status" value="1"/>
</dbReference>
<dbReference type="PANTHER" id="PTHR30600">
    <property type="entry name" value="CYTOCHROME C PEROXIDASE-RELATED"/>
    <property type="match status" value="1"/>
</dbReference>
<protein>
    <submittedName>
        <fullName evidence="12">Cytochrome-c peroxidase</fullName>
    </submittedName>
</protein>
<evidence type="ECO:0000256" key="8">
    <source>
        <dbReference type="PIRSR" id="PIRSR000294-1"/>
    </source>
</evidence>
<gene>
    <name evidence="12" type="ORF">FDK13_33570</name>
</gene>
<keyword evidence="12" id="KW-0575">Peroxidase</keyword>
<keyword evidence="13" id="KW-1185">Reference proteome</keyword>
<feature type="signal peptide" evidence="10">
    <location>
        <begin position="1"/>
        <end position="21"/>
    </location>
</feature>
<organism evidence="12 13">
    <name type="scientific">Dyadobacter frigoris</name>
    <dbReference type="NCBI Taxonomy" id="2576211"/>
    <lineage>
        <taxon>Bacteria</taxon>
        <taxon>Pseudomonadati</taxon>
        <taxon>Bacteroidota</taxon>
        <taxon>Cytophagia</taxon>
        <taxon>Cytophagales</taxon>
        <taxon>Spirosomataceae</taxon>
        <taxon>Dyadobacter</taxon>
    </lineage>
</organism>
<dbReference type="GO" id="GO:0009055">
    <property type="term" value="F:electron transfer activity"/>
    <property type="evidence" value="ECO:0007669"/>
    <property type="project" value="InterPro"/>
</dbReference>
<evidence type="ECO:0000256" key="3">
    <source>
        <dbReference type="ARBA" id="ARBA00022723"/>
    </source>
</evidence>
<comment type="PTM">
    <text evidence="8">Binds 2 heme groups per subunit.</text>
</comment>
<feature type="binding site" description="axial binding residue" evidence="9">
    <location>
        <position position="225"/>
    </location>
    <ligand>
        <name>heme c</name>
        <dbReference type="ChEBI" id="CHEBI:61717"/>
        <label>2</label>
    </ligand>
    <ligandPart>
        <name>Fe</name>
        <dbReference type="ChEBI" id="CHEBI:18248"/>
    </ligandPart>
</feature>
<evidence type="ECO:0000256" key="10">
    <source>
        <dbReference type="SAM" id="SignalP"/>
    </source>
</evidence>
<dbReference type="PROSITE" id="PS51007">
    <property type="entry name" value="CYTC"/>
    <property type="match status" value="1"/>
</dbReference>
<dbReference type="InterPro" id="IPR036909">
    <property type="entry name" value="Cyt_c-like_dom_sf"/>
</dbReference>
<dbReference type="Pfam" id="PF03150">
    <property type="entry name" value="CCP_MauG"/>
    <property type="match status" value="1"/>
</dbReference>
<dbReference type="GO" id="GO:0042597">
    <property type="term" value="C:periplasmic space"/>
    <property type="evidence" value="ECO:0007669"/>
    <property type="project" value="UniProtKB-SubCell"/>
</dbReference>
<keyword evidence="5" id="KW-0574">Periplasm</keyword>